<accession>A0AB35U4E3</accession>
<comment type="caution">
    <text evidence="7">The sequence shown here is derived from an EMBL/GenBank/DDBJ whole genome shotgun (WGS) entry which is preliminary data.</text>
</comment>
<dbReference type="PANTHER" id="PTHR11241">
    <property type="entry name" value="DEOXYURIDINE 5'-TRIPHOSPHATE NUCLEOTIDOHYDROLASE"/>
    <property type="match status" value="1"/>
</dbReference>
<name>A0AB35U4E3_9FIRM</name>
<protein>
    <recommendedName>
        <fullName evidence="2">dUTP diphosphatase</fullName>
        <ecNumber evidence="2">3.6.1.23</ecNumber>
    </recommendedName>
</protein>
<dbReference type="InterPro" id="IPR036157">
    <property type="entry name" value="dUTPase-like_sf"/>
</dbReference>
<dbReference type="PANTHER" id="PTHR11241:SF0">
    <property type="entry name" value="DEOXYURIDINE 5'-TRIPHOSPHATE NUCLEOTIDOHYDROLASE"/>
    <property type="match status" value="1"/>
</dbReference>
<dbReference type="GO" id="GO:0004170">
    <property type="term" value="F:dUTP diphosphatase activity"/>
    <property type="evidence" value="ECO:0007669"/>
    <property type="project" value="UniProtKB-EC"/>
</dbReference>
<dbReference type="Proteomes" id="UP001286174">
    <property type="component" value="Unassembled WGS sequence"/>
</dbReference>
<dbReference type="EMBL" id="JALBUR010000001">
    <property type="protein sequence ID" value="MDX8418547.1"/>
    <property type="molecule type" value="Genomic_DNA"/>
</dbReference>
<dbReference type="AlphaFoldDB" id="A0AB35U4E3"/>
<feature type="domain" description="dUTPase-like" evidence="6">
    <location>
        <begin position="37"/>
        <end position="164"/>
    </location>
</feature>
<evidence type="ECO:0000259" key="6">
    <source>
        <dbReference type="Pfam" id="PF00692"/>
    </source>
</evidence>
<dbReference type="GO" id="GO:0046081">
    <property type="term" value="P:dUTP catabolic process"/>
    <property type="evidence" value="ECO:0007669"/>
    <property type="project" value="InterPro"/>
</dbReference>
<keyword evidence="3" id="KW-0378">Hydrolase</keyword>
<dbReference type="GO" id="GO:0000287">
    <property type="term" value="F:magnesium ion binding"/>
    <property type="evidence" value="ECO:0007669"/>
    <property type="project" value="InterPro"/>
</dbReference>
<keyword evidence="8" id="KW-1185">Reference proteome</keyword>
<dbReference type="RefSeq" id="WP_370595245.1">
    <property type="nucleotide sequence ID" value="NZ_JALBUR010000001.1"/>
</dbReference>
<dbReference type="Pfam" id="PF00692">
    <property type="entry name" value="dUTPase"/>
    <property type="match status" value="1"/>
</dbReference>
<keyword evidence="4" id="KW-0546">Nucleotide metabolism</keyword>
<comment type="similarity">
    <text evidence="1">Belongs to the dUTPase family.</text>
</comment>
<dbReference type="InterPro" id="IPR008181">
    <property type="entry name" value="dUTPase"/>
</dbReference>
<proteinExistence type="inferred from homology"/>
<reference evidence="7 8" key="1">
    <citation type="submission" date="2022-03" db="EMBL/GenBank/DDBJ databases">
        <title>Novel taxa within the pig intestine.</title>
        <authorList>
            <person name="Wylensek D."/>
            <person name="Bishof K."/>
            <person name="Afrizal A."/>
            <person name="Clavel T."/>
        </authorList>
    </citation>
    <scope>NUCLEOTIDE SEQUENCE [LARGE SCALE GENOMIC DNA]</scope>
    <source>
        <strain evidence="7 8">CLA-KB-P133</strain>
    </source>
</reference>
<dbReference type="InterPro" id="IPR033704">
    <property type="entry name" value="dUTPase_trimeric"/>
</dbReference>
<dbReference type="GO" id="GO:0006226">
    <property type="term" value="P:dUMP biosynthetic process"/>
    <property type="evidence" value="ECO:0007669"/>
    <property type="project" value="InterPro"/>
</dbReference>
<organism evidence="7 8">
    <name type="scientific">Grylomicrobium aquisgranensis</name>
    <dbReference type="NCBI Taxonomy" id="2926318"/>
    <lineage>
        <taxon>Bacteria</taxon>
        <taxon>Bacillati</taxon>
        <taxon>Bacillota</taxon>
        <taxon>Erysipelotrichia</taxon>
        <taxon>Erysipelotrichales</taxon>
        <taxon>Erysipelotrichaceae</taxon>
        <taxon>Grylomicrobium</taxon>
    </lineage>
</organism>
<gene>
    <name evidence="7" type="ORF">MOZ60_00395</name>
</gene>
<dbReference type="InterPro" id="IPR029054">
    <property type="entry name" value="dUTPase-like"/>
</dbReference>
<evidence type="ECO:0000256" key="4">
    <source>
        <dbReference type="ARBA" id="ARBA00023080"/>
    </source>
</evidence>
<evidence type="ECO:0000313" key="7">
    <source>
        <dbReference type="EMBL" id="MDX8418547.1"/>
    </source>
</evidence>
<dbReference type="Gene3D" id="2.70.40.10">
    <property type="match status" value="1"/>
</dbReference>
<evidence type="ECO:0000256" key="2">
    <source>
        <dbReference type="ARBA" id="ARBA00012379"/>
    </source>
</evidence>
<sequence>MRQTVGKFEKVSFGQFVKGAEKAGFTGDVQAAYEAIVLPERATAGSAGYDFCMPYDIRIAPGQSVLVATGIRVKMDPAYVFLLFPRSSLGFKYRLRLDNTVGVIDSDYYQADNEGHIFARMTNESDGKMLELSAGQAFMQGIFVPFGISEDDDVSTKRTGGFGSTDRKE</sequence>
<evidence type="ECO:0000256" key="1">
    <source>
        <dbReference type="ARBA" id="ARBA00006581"/>
    </source>
</evidence>
<evidence type="ECO:0000256" key="5">
    <source>
        <dbReference type="ARBA" id="ARBA00047686"/>
    </source>
</evidence>
<evidence type="ECO:0000256" key="3">
    <source>
        <dbReference type="ARBA" id="ARBA00022801"/>
    </source>
</evidence>
<dbReference type="EC" id="3.6.1.23" evidence="2"/>
<dbReference type="SUPFAM" id="SSF51283">
    <property type="entry name" value="dUTPase-like"/>
    <property type="match status" value="1"/>
</dbReference>
<comment type="catalytic activity">
    <reaction evidence="5">
        <text>dUTP + H2O = dUMP + diphosphate + H(+)</text>
        <dbReference type="Rhea" id="RHEA:10248"/>
        <dbReference type="ChEBI" id="CHEBI:15377"/>
        <dbReference type="ChEBI" id="CHEBI:15378"/>
        <dbReference type="ChEBI" id="CHEBI:33019"/>
        <dbReference type="ChEBI" id="CHEBI:61555"/>
        <dbReference type="ChEBI" id="CHEBI:246422"/>
        <dbReference type="EC" id="3.6.1.23"/>
    </reaction>
</comment>
<evidence type="ECO:0000313" key="8">
    <source>
        <dbReference type="Proteomes" id="UP001286174"/>
    </source>
</evidence>
<dbReference type="CDD" id="cd07557">
    <property type="entry name" value="trimeric_dUTPase"/>
    <property type="match status" value="1"/>
</dbReference>